<dbReference type="Proteomes" id="UP000013015">
    <property type="component" value="Unassembled WGS sequence"/>
</dbReference>
<dbReference type="Gene3D" id="2.10.270.10">
    <property type="entry name" value="Cholin Binding"/>
    <property type="match status" value="4"/>
</dbReference>
<name>N6XCK5_9ACTO</name>
<keyword evidence="1" id="KW-0677">Repeat</keyword>
<organism evidence="3 4">
    <name type="scientific">Schaalia cardiffensis F0333</name>
    <dbReference type="NCBI Taxonomy" id="888050"/>
    <lineage>
        <taxon>Bacteria</taxon>
        <taxon>Bacillati</taxon>
        <taxon>Actinomycetota</taxon>
        <taxon>Actinomycetes</taxon>
        <taxon>Actinomycetales</taxon>
        <taxon>Actinomycetaceae</taxon>
        <taxon>Schaalia</taxon>
    </lineage>
</organism>
<dbReference type="Gene3D" id="1.10.530.10">
    <property type="match status" value="1"/>
</dbReference>
<comment type="caution">
    <text evidence="3">The sequence shown here is derived from an EMBL/GenBank/DDBJ whole genome shotgun (WGS) entry which is preliminary data.</text>
</comment>
<evidence type="ECO:0000313" key="4">
    <source>
        <dbReference type="Proteomes" id="UP000013015"/>
    </source>
</evidence>
<dbReference type="InterPro" id="IPR018337">
    <property type="entry name" value="Cell_wall/Cho-bd_repeat"/>
</dbReference>
<keyword evidence="4" id="KW-1185">Reference proteome</keyword>
<evidence type="ECO:0000256" key="1">
    <source>
        <dbReference type="ARBA" id="ARBA00022737"/>
    </source>
</evidence>
<dbReference type="SUPFAM" id="SSF69360">
    <property type="entry name" value="Cell wall binding repeat"/>
    <property type="match status" value="2"/>
</dbReference>
<evidence type="ECO:0000313" key="3">
    <source>
        <dbReference type="EMBL" id="ENO18968.1"/>
    </source>
</evidence>
<proteinExistence type="predicted"/>
<dbReference type="PATRIC" id="fig|888050.3.peg.297"/>
<dbReference type="EMBL" id="AQHZ01000005">
    <property type="protein sequence ID" value="ENO18968.1"/>
    <property type="molecule type" value="Genomic_DNA"/>
</dbReference>
<dbReference type="Pfam" id="PF01832">
    <property type="entry name" value="Glucosaminidase"/>
    <property type="match status" value="1"/>
</dbReference>
<feature type="domain" description="Mannosyl-glycoprotein endo-beta-N-acetylglucosamidase-like" evidence="2">
    <location>
        <begin position="374"/>
        <end position="506"/>
    </location>
</feature>
<dbReference type="eggNOG" id="COG5263">
    <property type="taxonomic scope" value="Bacteria"/>
</dbReference>
<evidence type="ECO:0000259" key="2">
    <source>
        <dbReference type="Pfam" id="PF01832"/>
    </source>
</evidence>
<protein>
    <recommendedName>
        <fullName evidence="2">Mannosyl-glycoprotein endo-beta-N-acetylglucosamidase-like domain-containing protein</fullName>
    </recommendedName>
</protein>
<dbReference type="Pfam" id="PF01473">
    <property type="entry name" value="Choline_bind_1"/>
    <property type="match status" value="5"/>
</dbReference>
<sequence length="507" mass="54843">MKRFFTLTTPVIGLRVHSSSVLCSLGIALSLVLVPLGPQEAFGAPSAQTATPSSLPEPSSIKTVVSSSILDYSGSGTWVKSASHWKWRLTSGDYLKNSWARISGVDYYFDAAGIMASGWRYLNGWYHFASSGAKESGWIRSAGYWYFLDPLEGIMQTGFISTGGARYFLESNGAMSIGWIASEGNWYYADPQQGGSLATSVRTLHDGTYTFDSSGKMATGWTLVSGKWQYFASSGRRILGWVLDQGNWFYLNPSSANMAIGWLALGGSWYWLDPSSGAMTTGWLRDGDAWYWLDPSSGAMATGTAITNGRLSRFDSSGRWISYIDQHPIIAQPSASQSSLIASMTQVYLNTGRPYPTWALSSGGAGDITAFATILYEEAAAEGISPELVFCQVMKETGWLQFGGDVTASQFNFAGLGAVGGGAAGASFPSVRIGVRAQVQHLRAYADPWASSATLAYPLVDPRFTYVRKGSAPYIEYLGIQENPNGVGWATAKNYGYDLVSMMDAYF</sequence>
<dbReference type="AlphaFoldDB" id="N6XCK5"/>
<dbReference type="Pfam" id="PF19127">
    <property type="entry name" value="Choline_bind_3"/>
    <property type="match status" value="1"/>
</dbReference>
<dbReference type="STRING" id="888050.HMPREF9004_0303"/>
<dbReference type="HOGENOM" id="CLU_537083_0_0_11"/>
<accession>N6XCK5</accession>
<dbReference type="InterPro" id="IPR002901">
    <property type="entry name" value="MGlyc_endo_b_GlcNAc-like_dom"/>
</dbReference>
<gene>
    <name evidence="3" type="ORF">HMPREF9004_0303</name>
</gene>
<reference evidence="3 4" key="1">
    <citation type="submission" date="2013-03" db="EMBL/GenBank/DDBJ databases">
        <title>Reference genome for the Human Microbiome Project.</title>
        <authorList>
            <person name="Aqrawi P."/>
            <person name="Ayvaz T."/>
            <person name="Bess C."/>
            <person name="Blankenburg K."/>
            <person name="Coyle M."/>
            <person name="Deng J."/>
            <person name="Forbes L."/>
            <person name="Fowler G."/>
            <person name="Francisco L."/>
            <person name="Fu Q."/>
            <person name="Gibbs R."/>
            <person name="Gross S."/>
            <person name="Gubbala S."/>
            <person name="Hale W."/>
            <person name="Hemphill L."/>
            <person name="Highlander S."/>
            <person name="Hirani K."/>
            <person name="Jackson L."/>
            <person name="Jakkamsetti A."/>
            <person name="Javaid M."/>
            <person name="Jayaseelan J.C."/>
            <person name="Jiang H."/>
            <person name="Joshi V."/>
            <person name="Korchina V."/>
            <person name="Kovar C."/>
            <person name="Lara F."/>
            <person name="Lee S."/>
            <person name="Liu Y."/>
            <person name="Mata R."/>
            <person name="Mathew T."/>
            <person name="Munidasa M."/>
            <person name="Muzny D."/>
            <person name="Nazareth L."/>
            <person name="Ngo R."/>
            <person name="Nguyen L."/>
            <person name="Nguyen N."/>
            <person name="Okwuonu G."/>
            <person name="Ongeri F."/>
            <person name="Palculict T."/>
            <person name="Patil S."/>
            <person name="Petrosino J."/>
            <person name="Pham C."/>
            <person name="Pham P."/>
            <person name="Pu L.-L."/>
            <person name="Qin X."/>
            <person name="Qu J."/>
            <person name="Reid J."/>
            <person name="Ross M."/>
            <person name="Ruth R."/>
            <person name="Saada N."/>
            <person name="San Lucas F."/>
            <person name="Santibanez J."/>
            <person name="Shang Y."/>
            <person name="Simmons D."/>
            <person name="Song X.-Z."/>
            <person name="Tang L.-Y."/>
            <person name="Thornton R."/>
            <person name="Warren J."/>
            <person name="Weissenberger G."/>
            <person name="Wilczek-Boney K."/>
            <person name="Worley K."/>
            <person name="Youmans B."/>
            <person name="Zhang J."/>
            <person name="Zhang L."/>
            <person name="Zhao Z."/>
            <person name="Zhou C."/>
            <person name="Zhu D."/>
            <person name="Zhu Y."/>
        </authorList>
    </citation>
    <scope>NUCLEOTIDE SEQUENCE [LARGE SCALE GENOMIC DNA]</scope>
    <source>
        <strain evidence="3 4">F0333</strain>
    </source>
</reference>
<dbReference type="GO" id="GO:0004040">
    <property type="term" value="F:amidase activity"/>
    <property type="evidence" value="ECO:0007669"/>
    <property type="project" value="InterPro"/>
</dbReference>